<evidence type="ECO:0000313" key="3">
    <source>
        <dbReference type="Proteomes" id="UP000034911"/>
    </source>
</evidence>
<dbReference type="STRING" id="1619050.UX20_C0035G0005"/>
<evidence type="ECO:0000256" key="1">
    <source>
        <dbReference type="SAM" id="Phobius"/>
    </source>
</evidence>
<dbReference type="NCBIfam" id="TIGR02532">
    <property type="entry name" value="IV_pilin_GFxxxE"/>
    <property type="match status" value="1"/>
</dbReference>
<evidence type="ECO:0008006" key="4">
    <source>
        <dbReference type="Google" id="ProtNLM"/>
    </source>
</evidence>
<sequence length="225" mass="24746">MSNFELSRNSEVNTEFLRAPKSGCFAVPYRDGFTLLEVLVALGLFTMIFTGLMLFITITFKSNDVIYNQLSAQKDARAALSAIVKEARNAGSSSIGSYIIDTAASSTLAFYSDLNNDTFRERVRYFVSGNLLKKGVIAPSGSPLSYNPANEVVTVVSRDLIPNSEPFQYFDETYNGNGTGLIAQSVNVVKVRYIRITIVIDQKPNVAPVPLTASTEVEIRNLKVY</sequence>
<dbReference type="Pfam" id="PF07963">
    <property type="entry name" value="N_methyl"/>
    <property type="match status" value="1"/>
</dbReference>
<protein>
    <recommendedName>
        <fullName evidence="4">Prepilin-type N-terminal cleavage/methylation domain-containing protein</fullName>
    </recommendedName>
</protein>
<gene>
    <name evidence="2" type="ORF">UX20_C0035G0005</name>
</gene>
<name>A0A0G1Q5H8_9BACT</name>
<reference evidence="2 3" key="1">
    <citation type="journal article" date="2015" name="Nature">
        <title>rRNA introns, odd ribosomes, and small enigmatic genomes across a large radiation of phyla.</title>
        <authorList>
            <person name="Brown C.T."/>
            <person name="Hug L.A."/>
            <person name="Thomas B.C."/>
            <person name="Sharon I."/>
            <person name="Castelle C.J."/>
            <person name="Singh A."/>
            <person name="Wilkins M.J."/>
            <person name="Williams K.H."/>
            <person name="Banfield J.F."/>
        </authorList>
    </citation>
    <scope>NUCLEOTIDE SEQUENCE [LARGE SCALE GENOMIC DNA]</scope>
</reference>
<dbReference type="AlphaFoldDB" id="A0A0G1Q5H8"/>
<organism evidence="2 3">
    <name type="scientific">Candidatus Magasanikbacteria bacterium GW2011_GWC2_45_8</name>
    <dbReference type="NCBI Taxonomy" id="1619050"/>
    <lineage>
        <taxon>Bacteria</taxon>
        <taxon>Candidatus Magasanikiibacteriota</taxon>
    </lineage>
</organism>
<dbReference type="EMBL" id="LCLH01000035">
    <property type="protein sequence ID" value="KKU12983.1"/>
    <property type="molecule type" value="Genomic_DNA"/>
</dbReference>
<evidence type="ECO:0000313" key="2">
    <source>
        <dbReference type="EMBL" id="KKU12983.1"/>
    </source>
</evidence>
<feature type="transmembrane region" description="Helical" evidence="1">
    <location>
        <begin position="38"/>
        <end position="60"/>
    </location>
</feature>
<accession>A0A0G1Q5H8</accession>
<dbReference type="InterPro" id="IPR012902">
    <property type="entry name" value="N_methyl_site"/>
</dbReference>
<proteinExistence type="predicted"/>
<keyword evidence="1" id="KW-0812">Transmembrane</keyword>
<comment type="caution">
    <text evidence="2">The sequence shown here is derived from an EMBL/GenBank/DDBJ whole genome shotgun (WGS) entry which is preliminary data.</text>
</comment>
<keyword evidence="1" id="KW-0472">Membrane</keyword>
<dbReference type="Proteomes" id="UP000034911">
    <property type="component" value="Unassembled WGS sequence"/>
</dbReference>
<keyword evidence="1" id="KW-1133">Transmembrane helix</keyword>